<sequence length="206" mass="23483">MTEAIAPQITSDRIENRDVAGFITSHLDQRVITAHGPRDRLIHTFVYTSEISAKITMWNIFINFMRPATIIAAILGFVGMSITILDAKADKEVTVCRPGWCSPNLDTHQSRPEVATLCLISGSVIIEGSHFFDIFVWLESEYIYYVRESHHPSTRLTESVYLGFVPGLFSHTVLNSVVKFLDSVIISAHRYRTRMFHRNFFGSRKM</sequence>
<accession>A0A2P6NDQ1</accession>
<proteinExistence type="predicted"/>
<evidence type="ECO:0000313" key="2">
    <source>
        <dbReference type="EMBL" id="PRP82070.1"/>
    </source>
</evidence>
<name>A0A2P6NDQ1_9EUKA</name>
<dbReference type="InParanoid" id="A0A2P6NDQ1"/>
<keyword evidence="1" id="KW-0812">Transmembrane</keyword>
<keyword evidence="1" id="KW-0472">Membrane</keyword>
<feature type="transmembrane region" description="Helical" evidence="1">
    <location>
        <begin position="64"/>
        <end position="85"/>
    </location>
</feature>
<gene>
    <name evidence="2" type="ORF">PROFUN_03760</name>
</gene>
<keyword evidence="3" id="KW-1185">Reference proteome</keyword>
<reference evidence="2 3" key="1">
    <citation type="journal article" date="2018" name="Genome Biol. Evol.">
        <title>Multiple Roots of Fruiting Body Formation in Amoebozoa.</title>
        <authorList>
            <person name="Hillmann F."/>
            <person name="Forbes G."/>
            <person name="Novohradska S."/>
            <person name="Ferling I."/>
            <person name="Riege K."/>
            <person name="Groth M."/>
            <person name="Westermann M."/>
            <person name="Marz M."/>
            <person name="Spaller T."/>
            <person name="Winckler T."/>
            <person name="Schaap P."/>
            <person name="Glockner G."/>
        </authorList>
    </citation>
    <scope>NUCLEOTIDE SEQUENCE [LARGE SCALE GENOMIC DNA]</scope>
    <source>
        <strain evidence="2 3">Jena</strain>
    </source>
</reference>
<dbReference type="AlphaFoldDB" id="A0A2P6NDQ1"/>
<dbReference type="Proteomes" id="UP000241769">
    <property type="component" value="Unassembled WGS sequence"/>
</dbReference>
<organism evidence="2 3">
    <name type="scientific">Planoprotostelium fungivorum</name>
    <dbReference type="NCBI Taxonomy" id="1890364"/>
    <lineage>
        <taxon>Eukaryota</taxon>
        <taxon>Amoebozoa</taxon>
        <taxon>Evosea</taxon>
        <taxon>Variosea</taxon>
        <taxon>Cavosteliida</taxon>
        <taxon>Cavosteliaceae</taxon>
        <taxon>Planoprotostelium</taxon>
    </lineage>
</organism>
<dbReference type="EMBL" id="MDYQ01000111">
    <property type="protein sequence ID" value="PRP82070.1"/>
    <property type="molecule type" value="Genomic_DNA"/>
</dbReference>
<keyword evidence="1" id="KW-1133">Transmembrane helix</keyword>
<comment type="caution">
    <text evidence="2">The sequence shown here is derived from an EMBL/GenBank/DDBJ whole genome shotgun (WGS) entry which is preliminary data.</text>
</comment>
<evidence type="ECO:0000256" key="1">
    <source>
        <dbReference type="SAM" id="Phobius"/>
    </source>
</evidence>
<dbReference type="OrthoDB" id="74158at2759"/>
<evidence type="ECO:0000313" key="3">
    <source>
        <dbReference type="Proteomes" id="UP000241769"/>
    </source>
</evidence>
<protein>
    <submittedName>
        <fullName evidence="2">Uncharacterized protein</fullName>
    </submittedName>
</protein>